<feature type="signal peptide" evidence="1">
    <location>
        <begin position="1"/>
        <end position="17"/>
    </location>
</feature>
<accession>H2AY62</accession>
<dbReference type="OrthoDB" id="4069694at2759"/>
<evidence type="ECO:0000256" key="1">
    <source>
        <dbReference type="SAM" id="SignalP"/>
    </source>
</evidence>
<dbReference type="EMBL" id="HE650827">
    <property type="protein sequence ID" value="CCF59312.1"/>
    <property type="molecule type" value="Genomic_DNA"/>
</dbReference>
<sequence>MNSKIAALLAITSVATAQTLYEIAELEALLDDLDNNLSSYIALYTSGEISFSDLPSGVLELAMAMMSATDSSYTTLFADVDYAGVESMITILSWYSSRLLPEIESIYSSELAASAAEASSTATSPAETSSAAASSAAETSSVAASSAAETSSVAASSAAETSSVAASSAAASTTSTAAIQVATANGAAKAAFGMGAGALAAAALLM</sequence>
<dbReference type="KEGG" id="kaf:KAFR_0G02805"/>
<feature type="chain" id="PRO_5003560034" description="Temperature shock-inducible protein 1" evidence="1">
    <location>
        <begin position="18"/>
        <end position="206"/>
    </location>
</feature>
<keyword evidence="1" id="KW-0732">Signal</keyword>
<dbReference type="FunCoup" id="H2AY62">
    <property type="interactions" value="103"/>
</dbReference>
<dbReference type="Proteomes" id="UP000005220">
    <property type="component" value="Chromosome 7"/>
</dbReference>
<evidence type="ECO:0008006" key="4">
    <source>
        <dbReference type="Google" id="ProtNLM"/>
    </source>
</evidence>
<dbReference type="InParanoid" id="H2AY62"/>
<protein>
    <recommendedName>
        <fullName evidence="4">Temperature shock-inducible protein 1</fullName>
    </recommendedName>
</protein>
<dbReference type="GO" id="GO:0031505">
    <property type="term" value="P:fungal-type cell wall organization"/>
    <property type="evidence" value="ECO:0007669"/>
    <property type="project" value="TreeGrafter"/>
</dbReference>
<proteinExistence type="predicted"/>
<dbReference type="HOGENOM" id="CLU_071083_0_0_1"/>
<organism evidence="2 3">
    <name type="scientific">Kazachstania africana (strain ATCC 22294 / BCRC 22015 / CBS 2517 / CECT 1963 / NBRC 1671 / NRRL Y-8276)</name>
    <name type="common">Yeast</name>
    <name type="synonym">Kluyveromyces africanus</name>
    <dbReference type="NCBI Taxonomy" id="1071382"/>
    <lineage>
        <taxon>Eukaryota</taxon>
        <taxon>Fungi</taxon>
        <taxon>Dikarya</taxon>
        <taxon>Ascomycota</taxon>
        <taxon>Saccharomycotina</taxon>
        <taxon>Saccharomycetes</taxon>
        <taxon>Saccharomycetales</taxon>
        <taxon>Saccharomycetaceae</taxon>
        <taxon>Kazachstania</taxon>
    </lineage>
</organism>
<evidence type="ECO:0000313" key="3">
    <source>
        <dbReference type="Proteomes" id="UP000005220"/>
    </source>
</evidence>
<keyword evidence="3" id="KW-1185">Reference proteome</keyword>
<dbReference type="STRING" id="1071382.H2AY62"/>
<gene>
    <name evidence="2" type="primary">KAFR0G02805</name>
    <name evidence="2" type="ORF">KAFR_0G02805</name>
</gene>
<dbReference type="GO" id="GO:0009277">
    <property type="term" value="C:fungal-type cell wall"/>
    <property type="evidence" value="ECO:0007669"/>
    <property type="project" value="TreeGrafter"/>
</dbReference>
<name>H2AY62_KAZAF</name>
<dbReference type="AlphaFoldDB" id="H2AY62"/>
<evidence type="ECO:0000313" key="2">
    <source>
        <dbReference type="EMBL" id="CCF59312.1"/>
    </source>
</evidence>
<dbReference type="InterPro" id="IPR050788">
    <property type="entry name" value="Yeast_SRP1/TIP1_CWP"/>
</dbReference>
<dbReference type="RefSeq" id="XP_003958447.1">
    <property type="nucleotide sequence ID" value="XM_003958398.1"/>
</dbReference>
<dbReference type="GeneID" id="13887291"/>
<dbReference type="Pfam" id="PF00660">
    <property type="entry name" value="SRP1_TIP1"/>
    <property type="match status" value="1"/>
</dbReference>
<dbReference type="GO" id="GO:0000324">
    <property type="term" value="C:fungal-type vacuole"/>
    <property type="evidence" value="ECO:0007669"/>
    <property type="project" value="TreeGrafter"/>
</dbReference>
<dbReference type="PANTHER" id="PTHR31002">
    <property type="entry name" value="SERIPAUPERIN"/>
    <property type="match status" value="1"/>
</dbReference>
<dbReference type="GO" id="GO:0005199">
    <property type="term" value="F:structural constituent of cell wall"/>
    <property type="evidence" value="ECO:0007669"/>
    <property type="project" value="TreeGrafter"/>
</dbReference>
<reference evidence="2 3" key="1">
    <citation type="journal article" date="2011" name="Proc. Natl. Acad. Sci. U.S.A.">
        <title>Evolutionary erosion of yeast sex chromosomes by mating-type switching accidents.</title>
        <authorList>
            <person name="Gordon J.L."/>
            <person name="Armisen D."/>
            <person name="Proux-Wera E."/>
            <person name="Oheigeartaigh S.S."/>
            <person name="Byrne K.P."/>
            <person name="Wolfe K.H."/>
        </authorList>
    </citation>
    <scope>NUCLEOTIDE SEQUENCE [LARGE SCALE GENOMIC DNA]</scope>
    <source>
        <strain evidence="3">ATCC 22294 / BCRC 22015 / CBS 2517 / CECT 1963 / NBRC 1671 / NRRL Y-8276</strain>
    </source>
</reference>
<dbReference type="eggNOG" id="ENOG502RYU4">
    <property type="taxonomic scope" value="Eukaryota"/>
</dbReference>
<dbReference type="PANTHER" id="PTHR31002:SF34">
    <property type="entry name" value="CELL WALL PROTEIN CWP1-RELATED"/>
    <property type="match status" value="1"/>
</dbReference>
<dbReference type="InterPro" id="IPR000992">
    <property type="entry name" value="SRP1_TIP1"/>
</dbReference>